<dbReference type="OrthoDB" id="958801at2"/>
<gene>
    <name evidence="2" type="ORF">SAMN04488087_0406</name>
</gene>
<dbReference type="Proteomes" id="UP000185812">
    <property type="component" value="Unassembled WGS sequence"/>
</dbReference>
<dbReference type="EMBL" id="FRAU01000001">
    <property type="protein sequence ID" value="SHK13517.1"/>
    <property type="molecule type" value="Genomic_DNA"/>
</dbReference>
<keyword evidence="3" id="KW-1185">Reference proteome</keyword>
<evidence type="ECO:0000313" key="3">
    <source>
        <dbReference type="Proteomes" id="UP000185812"/>
    </source>
</evidence>
<dbReference type="AlphaFoldDB" id="A0A1M6Q042"/>
<proteinExistence type="predicted"/>
<accession>A0A1M6Q042</accession>
<dbReference type="RefSeq" id="WP_072714279.1">
    <property type="nucleotide sequence ID" value="NZ_FRAU01000001.1"/>
</dbReference>
<dbReference type="STRING" id="633813.SAMN04488087_0406"/>
<sequence>MKRFLLLLGSLGVIMCGLGWPIASQAQVWKRLQKKIEEAARQKAQEQAAEEAEEAMTGDADAVADFRKLKALLPEQAAGLPRVRAEGAREGAFGIKTARAEGVYEAGDRRIRIQITDPGTLQGLATMGYSWLQTEIDREDEDGYERTLTLDGRRAYERFTQYEGGSRAELSTIVADRFIVSLEGENVPVERLREVLRRMDLEALEQLAQELQGAAAAELTDFRVLKDMLPEAIDGLTRVEASGERTAAMGMRVSQATATYRDGQREVRLTIRDMGSMQHFMGVAAAWLRQEIDRENERGYERTTRYQGYPAYEKFERLDGNQMHAQLQVVVRDRYLIEVEGTNVSMDVLWAALDQIDLRRLK</sequence>
<evidence type="ECO:0000313" key="2">
    <source>
        <dbReference type="EMBL" id="SHK13517.1"/>
    </source>
</evidence>
<feature type="coiled-coil region" evidence="1">
    <location>
        <begin position="29"/>
        <end position="56"/>
    </location>
</feature>
<protein>
    <submittedName>
        <fullName evidence="2">Uncharacterized protein</fullName>
    </submittedName>
</protein>
<organism evidence="2 3">
    <name type="scientific">Rhodothermus profundi</name>
    <dbReference type="NCBI Taxonomy" id="633813"/>
    <lineage>
        <taxon>Bacteria</taxon>
        <taxon>Pseudomonadati</taxon>
        <taxon>Rhodothermota</taxon>
        <taxon>Rhodothermia</taxon>
        <taxon>Rhodothermales</taxon>
        <taxon>Rhodothermaceae</taxon>
        <taxon>Rhodothermus</taxon>
    </lineage>
</organism>
<keyword evidence="1" id="KW-0175">Coiled coil</keyword>
<evidence type="ECO:0000256" key="1">
    <source>
        <dbReference type="SAM" id="Coils"/>
    </source>
</evidence>
<name>A0A1M6Q042_9BACT</name>
<reference evidence="3" key="1">
    <citation type="submission" date="2016-11" db="EMBL/GenBank/DDBJ databases">
        <authorList>
            <person name="Varghese N."/>
            <person name="Submissions S."/>
        </authorList>
    </citation>
    <scope>NUCLEOTIDE SEQUENCE [LARGE SCALE GENOMIC DNA]</scope>
    <source>
        <strain evidence="3">DSM 22212</strain>
    </source>
</reference>